<dbReference type="EMBL" id="KE126081">
    <property type="protein sequence ID" value="EPB66525.1"/>
    <property type="molecule type" value="Genomic_DNA"/>
</dbReference>
<dbReference type="GO" id="GO:0005942">
    <property type="term" value="C:phosphatidylinositol 3-kinase complex"/>
    <property type="evidence" value="ECO:0007669"/>
    <property type="project" value="TreeGrafter"/>
</dbReference>
<protein>
    <recommendedName>
        <fullName evidence="2">phosphatidylinositol 3-kinase</fullName>
        <ecNumber evidence="2">2.7.1.137</ecNumber>
    </recommendedName>
</protein>
<dbReference type="GO" id="GO:0005737">
    <property type="term" value="C:cytoplasm"/>
    <property type="evidence" value="ECO:0007669"/>
    <property type="project" value="TreeGrafter"/>
</dbReference>
<dbReference type="Pfam" id="PF00454">
    <property type="entry name" value="PI3_PI4_kinase"/>
    <property type="match status" value="1"/>
</dbReference>
<dbReference type="FunFam" id="3.30.1010.10:FF:000001">
    <property type="entry name" value="Phosphatidylinositol 4-phosphate 3-kinase C2 domain-containing subunit beta"/>
    <property type="match status" value="1"/>
</dbReference>
<name>A0A0D6L571_9BILA</name>
<evidence type="ECO:0000256" key="2">
    <source>
        <dbReference type="ARBA" id="ARBA00012073"/>
    </source>
</evidence>
<dbReference type="Gene3D" id="3.30.1010.10">
    <property type="entry name" value="Phosphatidylinositol 3-kinase Catalytic Subunit, Chain A, domain 4"/>
    <property type="match status" value="1"/>
</dbReference>
<dbReference type="Proteomes" id="UP000054495">
    <property type="component" value="Unassembled WGS sequence"/>
</dbReference>
<keyword evidence="7" id="KW-1185">Reference proteome</keyword>
<keyword evidence="4" id="KW-0418">Kinase</keyword>
<dbReference type="AlphaFoldDB" id="A0A0D6L571"/>
<dbReference type="GO" id="GO:0048015">
    <property type="term" value="P:phosphatidylinositol-mediated signaling"/>
    <property type="evidence" value="ECO:0007669"/>
    <property type="project" value="TreeGrafter"/>
</dbReference>
<keyword evidence="3" id="KW-0808">Transferase</keyword>
<evidence type="ECO:0000256" key="3">
    <source>
        <dbReference type="ARBA" id="ARBA00022679"/>
    </source>
</evidence>
<evidence type="ECO:0000313" key="7">
    <source>
        <dbReference type="Proteomes" id="UP000054495"/>
    </source>
</evidence>
<dbReference type="GO" id="GO:0016477">
    <property type="term" value="P:cell migration"/>
    <property type="evidence" value="ECO:0007669"/>
    <property type="project" value="TreeGrafter"/>
</dbReference>
<comment type="catalytic activity">
    <reaction evidence="1">
        <text>a 1,2-diacyl-sn-glycero-3-phospho-(1D-myo-inositol) + ATP = a 1,2-diacyl-sn-glycero-3-phospho-(1D-myo-inositol-3-phosphate) + ADP + H(+)</text>
        <dbReference type="Rhea" id="RHEA:12709"/>
        <dbReference type="ChEBI" id="CHEBI:15378"/>
        <dbReference type="ChEBI" id="CHEBI:30616"/>
        <dbReference type="ChEBI" id="CHEBI:57880"/>
        <dbReference type="ChEBI" id="CHEBI:58088"/>
        <dbReference type="ChEBI" id="CHEBI:456216"/>
        <dbReference type="EC" id="2.7.1.137"/>
    </reaction>
</comment>
<dbReference type="PANTHER" id="PTHR10048">
    <property type="entry name" value="PHOSPHATIDYLINOSITOL KINASE"/>
    <property type="match status" value="1"/>
</dbReference>
<dbReference type="SUPFAM" id="SSF56112">
    <property type="entry name" value="Protein kinase-like (PK-like)"/>
    <property type="match status" value="1"/>
</dbReference>
<organism evidence="6 7">
    <name type="scientific">Ancylostoma ceylanicum</name>
    <dbReference type="NCBI Taxonomy" id="53326"/>
    <lineage>
        <taxon>Eukaryota</taxon>
        <taxon>Metazoa</taxon>
        <taxon>Ecdysozoa</taxon>
        <taxon>Nematoda</taxon>
        <taxon>Chromadorea</taxon>
        <taxon>Rhabditida</taxon>
        <taxon>Rhabditina</taxon>
        <taxon>Rhabditomorpha</taxon>
        <taxon>Strongyloidea</taxon>
        <taxon>Ancylostomatidae</taxon>
        <taxon>Ancylostomatinae</taxon>
        <taxon>Ancylostoma</taxon>
    </lineage>
</organism>
<dbReference type="GO" id="GO:0016303">
    <property type="term" value="F:1-phosphatidylinositol-3-kinase activity"/>
    <property type="evidence" value="ECO:0007669"/>
    <property type="project" value="UniProtKB-EC"/>
</dbReference>
<evidence type="ECO:0000259" key="5">
    <source>
        <dbReference type="PROSITE" id="PS50290"/>
    </source>
</evidence>
<reference evidence="6 7" key="1">
    <citation type="submission" date="2013-05" db="EMBL/GenBank/DDBJ databases">
        <title>Draft genome of the parasitic nematode Anyclostoma ceylanicum.</title>
        <authorList>
            <person name="Mitreva M."/>
        </authorList>
    </citation>
    <scope>NUCLEOTIDE SEQUENCE [LARGE SCALE GENOMIC DNA]</scope>
</reference>
<feature type="domain" description="PI3K/PI4K catalytic" evidence="5">
    <location>
        <begin position="66"/>
        <end position="212"/>
    </location>
</feature>
<dbReference type="InterPro" id="IPR000403">
    <property type="entry name" value="PI3/4_kinase_cat_dom"/>
</dbReference>
<dbReference type="InterPro" id="IPR011009">
    <property type="entry name" value="Kinase-like_dom_sf"/>
</dbReference>
<sequence>MIPDEIARQHKLLNELDCIQMDLRREESDQTRLSLLRSRLGALDGSLLHQKVRLPCIPSFRCSGVVVKDCKIFNSNAKPLKIVFRGLNSTYSIIHKSGDDMRQDALVLQMVSFMNDIWLSERLDLRMITFRCMPVGYRKDDGTSTQFDVVHTMRMFGLEIWLPMHKNKAYQAKFICKDAESRERNSYLNQIQITLGIDQINNKKHLQMLVLC</sequence>
<dbReference type="PANTHER" id="PTHR10048:SF14">
    <property type="entry name" value="LD28067P"/>
    <property type="match status" value="1"/>
</dbReference>
<proteinExistence type="predicted"/>
<dbReference type="GO" id="GO:0005886">
    <property type="term" value="C:plasma membrane"/>
    <property type="evidence" value="ECO:0007669"/>
    <property type="project" value="TreeGrafter"/>
</dbReference>
<accession>A0A0D6L571</accession>
<evidence type="ECO:0000313" key="6">
    <source>
        <dbReference type="EMBL" id="EPB66525.1"/>
    </source>
</evidence>
<gene>
    <name evidence="6" type="ORF">ANCCEY_14383</name>
</gene>
<dbReference type="GO" id="GO:0035005">
    <property type="term" value="F:1-phosphatidylinositol-4-phosphate 3-kinase activity"/>
    <property type="evidence" value="ECO:0007669"/>
    <property type="project" value="TreeGrafter"/>
</dbReference>
<evidence type="ECO:0000256" key="1">
    <source>
        <dbReference type="ARBA" id="ARBA00001498"/>
    </source>
</evidence>
<dbReference type="GO" id="GO:0043491">
    <property type="term" value="P:phosphatidylinositol 3-kinase/protein kinase B signal transduction"/>
    <property type="evidence" value="ECO:0007669"/>
    <property type="project" value="TreeGrafter"/>
</dbReference>
<dbReference type="PROSITE" id="PS50290">
    <property type="entry name" value="PI3_4_KINASE_3"/>
    <property type="match status" value="1"/>
</dbReference>
<evidence type="ECO:0000256" key="4">
    <source>
        <dbReference type="ARBA" id="ARBA00022777"/>
    </source>
</evidence>
<dbReference type="EC" id="2.7.1.137" evidence="2"/>
<dbReference type="InterPro" id="IPR015433">
    <property type="entry name" value="PI3/4_kinase"/>
</dbReference>